<dbReference type="HOGENOM" id="CLU_2234715_0_0_11"/>
<dbReference type="STRING" id="679197.HMPREF9336_02202"/>
<comment type="caution">
    <text evidence="1">The sequence shown here is derived from an EMBL/GenBank/DDBJ whole genome shotgun (WGS) entry which is preliminary data.</text>
</comment>
<keyword evidence="2" id="KW-1185">Reference proteome</keyword>
<proteinExistence type="predicted"/>
<dbReference type="AlphaFoldDB" id="E5XRT0"/>
<name>E5XRT0_SEGRC</name>
<reference evidence="1 2" key="1">
    <citation type="journal article" date="2011" name="Stand. Genomic Sci.">
        <title>High quality draft genome sequence of Segniliparus rugosus CDC 945(T)= (ATCC BAA-974(T)).</title>
        <authorList>
            <person name="Earl A.M."/>
            <person name="Desjardins C.A."/>
            <person name="Fitzgerald M.G."/>
            <person name="Arachchi H.M."/>
            <person name="Zeng Q."/>
            <person name="Mehta T."/>
            <person name="Griggs A."/>
            <person name="Birren B.W."/>
            <person name="Toney N.C."/>
            <person name="Carr J."/>
            <person name="Posey J."/>
            <person name="Butler W.R."/>
        </authorList>
    </citation>
    <scope>NUCLEOTIDE SEQUENCE [LARGE SCALE GENOMIC DNA]</scope>
    <source>
        <strain evidence="2">ATCC BAA-974 / DSM 45345 / CCUG 50838 / CIP 108380 / JCM 13579 / CDC 945</strain>
    </source>
</reference>
<accession>E5XRT0</accession>
<dbReference type="RefSeq" id="WP_007470330.1">
    <property type="nucleotide sequence ID" value="NZ_KI391953.1"/>
</dbReference>
<dbReference type="InterPro" id="IPR039452">
    <property type="entry name" value="DUF5403"/>
</dbReference>
<dbReference type="Pfam" id="PF17395">
    <property type="entry name" value="DUF5403"/>
    <property type="match status" value="1"/>
</dbReference>
<dbReference type="EMBL" id="ACZI02000002">
    <property type="protein sequence ID" value="EFV12945.1"/>
    <property type="molecule type" value="Genomic_DNA"/>
</dbReference>
<dbReference type="Proteomes" id="UP000004816">
    <property type="component" value="Unassembled WGS sequence"/>
</dbReference>
<evidence type="ECO:0000313" key="1">
    <source>
        <dbReference type="EMBL" id="EFV12945.1"/>
    </source>
</evidence>
<sequence>MARLLGQKAINKVVSHVEGVHHELGDVARRIKGNAEARLAIHRQTGSARVTLTEGETDWLVNLEDNAALSIEFGHVVKGKYETDPPKFAPGLYILTGAAGLENIG</sequence>
<evidence type="ECO:0000313" key="2">
    <source>
        <dbReference type="Proteomes" id="UP000004816"/>
    </source>
</evidence>
<gene>
    <name evidence="1" type="ORF">HMPREF9336_02202</name>
</gene>
<protein>
    <submittedName>
        <fullName evidence="1">Uncharacterized protein</fullName>
    </submittedName>
</protein>
<organism evidence="1 2">
    <name type="scientific">Segniliparus rugosus (strain ATCC BAA-974 / DSM 45345 / CCUG 50838 / CIP 108380 / JCM 13579 / CDC 945)</name>
    <dbReference type="NCBI Taxonomy" id="679197"/>
    <lineage>
        <taxon>Bacteria</taxon>
        <taxon>Bacillati</taxon>
        <taxon>Actinomycetota</taxon>
        <taxon>Actinomycetes</taxon>
        <taxon>Mycobacteriales</taxon>
        <taxon>Segniliparaceae</taxon>
        <taxon>Segniliparus</taxon>
    </lineage>
</organism>